<comment type="caution">
    <text evidence="2">The sequence shown here is derived from an EMBL/GenBank/DDBJ whole genome shotgun (WGS) entry which is preliminary data.</text>
</comment>
<evidence type="ECO:0000259" key="1">
    <source>
        <dbReference type="PROSITE" id="PS51186"/>
    </source>
</evidence>
<accession>A0ABT5QHS9</accession>
<proteinExistence type="predicted"/>
<dbReference type="PROSITE" id="PS51186">
    <property type="entry name" value="GNAT"/>
    <property type="match status" value="1"/>
</dbReference>
<dbReference type="SUPFAM" id="SSF55729">
    <property type="entry name" value="Acyl-CoA N-acyltransferases (Nat)"/>
    <property type="match status" value="1"/>
</dbReference>
<evidence type="ECO:0000313" key="2">
    <source>
        <dbReference type="EMBL" id="MDD1780228.1"/>
    </source>
</evidence>
<dbReference type="InterPro" id="IPR016181">
    <property type="entry name" value="Acyl_CoA_acyltransferase"/>
</dbReference>
<gene>
    <name evidence="2" type="ORF">LRP49_03345</name>
</gene>
<dbReference type="CDD" id="cd04301">
    <property type="entry name" value="NAT_SF"/>
    <property type="match status" value="1"/>
</dbReference>
<dbReference type="RefSeq" id="WP_274140212.1">
    <property type="nucleotide sequence ID" value="NZ_JAJUBB010000002.1"/>
</dbReference>
<feature type="domain" description="N-acetyltransferase" evidence="1">
    <location>
        <begin position="4"/>
        <end position="146"/>
    </location>
</feature>
<dbReference type="Proteomes" id="UP001149821">
    <property type="component" value="Unassembled WGS sequence"/>
</dbReference>
<sequence length="146" mass="16981">MNILSHRLASNDDFDFLFDLKKAAEGDSVARIWGWDEALQFSIHQEELAAALPQIIEHDGQPIGCFLFEVHEDHCYFSRFFILPAYQGKGIGSHILKENLAIAQEMGKPVRLCYLQGNRVEVLYRAFGFEYVREDEHFVYMVREHD</sequence>
<dbReference type="EMBL" id="JAJUBB010000002">
    <property type="protein sequence ID" value="MDD1780228.1"/>
    <property type="molecule type" value="Genomic_DNA"/>
</dbReference>
<evidence type="ECO:0000313" key="3">
    <source>
        <dbReference type="Proteomes" id="UP001149821"/>
    </source>
</evidence>
<protein>
    <submittedName>
        <fullName evidence="2">GNAT family N-acetyltransferase</fullName>
    </submittedName>
</protein>
<reference evidence="2" key="1">
    <citation type="submission" date="2021-12" db="EMBL/GenBank/DDBJ databases">
        <title>Enterovibrio ZSDZ35 sp. nov. and Enterovibrio ZSDZ42 sp. nov., isolated from coastal seawater in Qingdao.</title>
        <authorList>
            <person name="Zhang P."/>
        </authorList>
    </citation>
    <scope>NUCLEOTIDE SEQUENCE</scope>
    <source>
        <strain evidence="2">ZSDZ35</strain>
    </source>
</reference>
<organism evidence="2 3">
    <name type="scientific">Enterovibrio qingdaonensis</name>
    <dbReference type="NCBI Taxonomy" id="2899818"/>
    <lineage>
        <taxon>Bacteria</taxon>
        <taxon>Pseudomonadati</taxon>
        <taxon>Pseudomonadota</taxon>
        <taxon>Gammaproteobacteria</taxon>
        <taxon>Vibrionales</taxon>
        <taxon>Vibrionaceae</taxon>
        <taxon>Enterovibrio</taxon>
    </lineage>
</organism>
<keyword evidence="3" id="KW-1185">Reference proteome</keyword>
<dbReference type="Pfam" id="PF13508">
    <property type="entry name" value="Acetyltransf_7"/>
    <property type="match status" value="1"/>
</dbReference>
<dbReference type="Gene3D" id="3.40.630.30">
    <property type="match status" value="1"/>
</dbReference>
<name>A0ABT5QHS9_9GAMM</name>
<dbReference type="InterPro" id="IPR000182">
    <property type="entry name" value="GNAT_dom"/>
</dbReference>